<comment type="caution">
    <text evidence="3">The sequence shown here is derived from an EMBL/GenBank/DDBJ whole genome shotgun (WGS) entry which is preliminary data.</text>
</comment>
<feature type="region of interest" description="Disordered" evidence="1">
    <location>
        <begin position="1"/>
        <end position="57"/>
    </location>
</feature>
<name>A0A968KYK0_9SPIO</name>
<feature type="compositionally biased region" description="Polar residues" evidence="1">
    <location>
        <begin position="41"/>
        <end position="51"/>
    </location>
</feature>
<feature type="transmembrane region" description="Helical" evidence="2">
    <location>
        <begin position="65"/>
        <end position="83"/>
    </location>
</feature>
<keyword evidence="2" id="KW-1133">Transmembrane helix</keyword>
<protein>
    <submittedName>
        <fullName evidence="3">Uncharacterized protein</fullName>
    </submittedName>
</protein>
<dbReference type="EMBL" id="JAATLK010000002">
    <property type="protein sequence ID" value="NIZ47642.1"/>
    <property type="molecule type" value="Genomic_DNA"/>
</dbReference>
<sequence>MKDMFKNNKKKHRKHDDDRHHDKQEDYHDDLHDSDDYDDNNVYQEQPSQARDTTHRLKSRTSYKAIGAICVLVSIVSMFMMPAPHIDTSPLAQEALSSGISHHLAIGSILLGVDQEGIVQDPIILHDGTAERTQLAIWDYAAEDGDYVEIWADDLLITPSFMIKHRPLIMNIPIGSTVTIRGIRDGGGGITYAVNYGVNNTTYFNTAPINGENTYTFVVQ</sequence>
<evidence type="ECO:0000313" key="3">
    <source>
        <dbReference type="EMBL" id="NIZ47642.1"/>
    </source>
</evidence>
<gene>
    <name evidence="3" type="ORF">HCT46_06930</name>
</gene>
<keyword evidence="2" id="KW-0812">Transmembrane</keyword>
<dbReference type="RefSeq" id="WP_167704276.1">
    <property type="nucleotide sequence ID" value="NZ_CP118169.1"/>
</dbReference>
<keyword evidence="4" id="KW-1185">Reference proteome</keyword>
<dbReference type="AlphaFoldDB" id="A0A968KYK0"/>
<reference evidence="3" key="1">
    <citation type="submission" date="2020-03" db="EMBL/GenBank/DDBJ databases">
        <title>Spirochaetal bacteria isolated from arthropods constitute a novel genus Entomospira genus novum within the order Spirochaetales.</title>
        <authorList>
            <person name="Grana-Miraglia L."/>
            <person name="Sikutova S."/>
            <person name="Fingerle V."/>
            <person name="Sing A."/>
            <person name="Castillo-Ramirez S."/>
            <person name="Margos G."/>
            <person name="Rudolf I."/>
        </authorList>
    </citation>
    <scope>NUCLEOTIDE SEQUENCE</scope>
    <source>
        <strain evidence="3">BR208</strain>
    </source>
</reference>
<evidence type="ECO:0000313" key="4">
    <source>
        <dbReference type="Proteomes" id="UP000752013"/>
    </source>
</evidence>
<proteinExistence type="predicted"/>
<keyword evidence="2" id="KW-0472">Membrane</keyword>
<organism evidence="3 4">
    <name type="scientific">Entomospira nematocerorum</name>
    <dbReference type="NCBI Taxonomy" id="2719987"/>
    <lineage>
        <taxon>Bacteria</taxon>
        <taxon>Pseudomonadati</taxon>
        <taxon>Spirochaetota</taxon>
        <taxon>Spirochaetia</taxon>
        <taxon>Spirochaetales</taxon>
        <taxon>Spirochaetaceae</taxon>
        <taxon>Entomospira</taxon>
    </lineage>
</organism>
<accession>A0A968KYK0</accession>
<feature type="compositionally biased region" description="Basic and acidic residues" evidence="1">
    <location>
        <begin position="15"/>
        <end position="31"/>
    </location>
</feature>
<evidence type="ECO:0000256" key="2">
    <source>
        <dbReference type="SAM" id="Phobius"/>
    </source>
</evidence>
<evidence type="ECO:0000256" key="1">
    <source>
        <dbReference type="SAM" id="MobiDB-lite"/>
    </source>
</evidence>
<dbReference type="Proteomes" id="UP000752013">
    <property type="component" value="Unassembled WGS sequence"/>
</dbReference>